<keyword evidence="1" id="KW-0472">Membrane</keyword>
<evidence type="ECO:0000313" key="3">
    <source>
        <dbReference type="EMBL" id="PTQ58449.1"/>
    </source>
</evidence>
<keyword evidence="1" id="KW-0812">Transmembrane</keyword>
<dbReference type="RefSeq" id="WP_107959680.1">
    <property type="nucleotide sequence ID" value="NZ_QAOG01000008.1"/>
</dbReference>
<keyword evidence="1" id="KW-1133">Transmembrane helix</keyword>
<feature type="transmembrane region" description="Helical" evidence="1">
    <location>
        <begin position="68"/>
        <end position="88"/>
    </location>
</feature>
<reference evidence="3 4" key="1">
    <citation type="submission" date="2018-04" db="EMBL/GenBank/DDBJ databases">
        <title>Genomic Encyclopedia of Type Strains, Phase III (KMG-III): the genomes of soil and plant-associated and newly described type strains.</title>
        <authorList>
            <person name="Whitman W."/>
        </authorList>
    </citation>
    <scope>NUCLEOTIDE SEQUENCE [LARGE SCALE GENOMIC DNA]</scope>
    <source>
        <strain evidence="3 4">MA101b</strain>
    </source>
</reference>
<accession>A0A2T5GGI0</accession>
<name>A0A2T5GGI0_9SPHN</name>
<dbReference type="Pfam" id="PF20349">
    <property type="entry name" value="DUF6644"/>
    <property type="match status" value="1"/>
</dbReference>
<proteinExistence type="predicted"/>
<evidence type="ECO:0000259" key="2">
    <source>
        <dbReference type="Pfam" id="PF20349"/>
    </source>
</evidence>
<dbReference type="EMBL" id="QAOG01000008">
    <property type="protein sequence ID" value="PTQ58449.1"/>
    <property type="molecule type" value="Genomic_DNA"/>
</dbReference>
<dbReference type="AlphaFoldDB" id="A0A2T5GGI0"/>
<dbReference type="Proteomes" id="UP000244189">
    <property type="component" value="Unassembled WGS sequence"/>
</dbReference>
<feature type="transmembrane region" description="Helical" evidence="1">
    <location>
        <begin position="100"/>
        <end position="119"/>
    </location>
</feature>
<evidence type="ECO:0000313" key="4">
    <source>
        <dbReference type="Proteomes" id="UP000244189"/>
    </source>
</evidence>
<evidence type="ECO:0000256" key="1">
    <source>
        <dbReference type="SAM" id="Phobius"/>
    </source>
</evidence>
<protein>
    <recommendedName>
        <fullName evidence="2">DUF6644 domain-containing protein</fullName>
    </recommendedName>
</protein>
<sequence>MSVAKFANHLYGTPLSTAIRETSWIIPGVQSIHIIAIAGVVGAAIVMDLRLAGVLATDEAPRAVAKRHLPWMWSSLALLLASGFVLGLGEPYRVLMNPVFWAKMALVLTGFVLTLLFRYPILHPDYRIEHTRAAALVKPLAWASLAIWVAVVFCGRWIAYYQ</sequence>
<keyword evidence="4" id="KW-1185">Reference proteome</keyword>
<feature type="transmembrane region" description="Helical" evidence="1">
    <location>
        <begin position="140"/>
        <end position="159"/>
    </location>
</feature>
<organism evidence="3 4">
    <name type="scientific">Sphingomonas aurantiaca</name>
    <dbReference type="NCBI Taxonomy" id="185949"/>
    <lineage>
        <taxon>Bacteria</taxon>
        <taxon>Pseudomonadati</taxon>
        <taxon>Pseudomonadota</taxon>
        <taxon>Alphaproteobacteria</taxon>
        <taxon>Sphingomonadales</taxon>
        <taxon>Sphingomonadaceae</taxon>
        <taxon>Sphingomonas</taxon>
    </lineage>
</organism>
<dbReference type="InterPro" id="IPR046586">
    <property type="entry name" value="DUF6644"/>
</dbReference>
<comment type="caution">
    <text evidence="3">The sequence shown here is derived from an EMBL/GenBank/DDBJ whole genome shotgun (WGS) entry which is preliminary data.</text>
</comment>
<feature type="domain" description="DUF6644" evidence="2">
    <location>
        <begin position="30"/>
        <end position="160"/>
    </location>
</feature>
<feature type="transmembrane region" description="Helical" evidence="1">
    <location>
        <begin position="24"/>
        <end position="47"/>
    </location>
</feature>
<gene>
    <name evidence="3" type="ORF">C8J26_3750</name>
</gene>